<organism evidence="6 7">
    <name type="scientific">Granulosicoccus antarcticus IMCC3135</name>
    <dbReference type="NCBI Taxonomy" id="1192854"/>
    <lineage>
        <taxon>Bacteria</taxon>
        <taxon>Pseudomonadati</taxon>
        <taxon>Pseudomonadota</taxon>
        <taxon>Gammaproteobacteria</taxon>
        <taxon>Chromatiales</taxon>
        <taxon>Granulosicoccaceae</taxon>
        <taxon>Granulosicoccus</taxon>
    </lineage>
</organism>
<dbReference type="InterPro" id="IPR000794">
    <property type="entry name" value="Beta-ketoacyl_synthase"/>
</dbReference>
<feature type="domain" description="Ketosynthase family 3 (KS3)" evidence="5">
    <location>
        <begin position="1"/>
        <end position="377"/>
    </location>
</feature>
<evidence type="ECO:0000313" key="6">
    <source>
        <dbReference type="EMBL" id="ASJ72769.1"/>
    </source>
</evidence>
<accession>A0A2Z2NNG4</accession>
<evidence type="ECO:0000256" key="2">
    <source>
        <dbReference type="ARBA" id="ARBA00008467"/>
    </source>
</evidence>
<dbReference type="Gene3D" id="3.40.47.10">
    <property type="match status" value="1"/>
</dbReference>
<evidence type="ECO:0000256" key="3">
    <source>
        <dbReference type="ARBA" id="ARBA00022679"/>
    </source>
</evidence>
<dbReference type="EMBL" id="CP018632">
    <property type="protein sequence ID" value="ASJ72769.1"/>
    <property type="molecule type" value="Genomic_DNA"/>
</dbReference>
<dbReference type="SMART" id="SM00825">
    <property type="entry name" value="PKS_KS"/>
    <property type="match status" value="1"/>
</dbReference>
<keyword evidence="3 4" id="KW-0808">Transferase</keyword>
<dbReference type="GO" id="GO:0004315">
    <property type="term" value="F:3-oxoacyl-[acyl-carrier-protein] synthase activity"/>
    <property type="evidence" value="ECO:0007669"/>
    <property type="project" value="UniProtKB-EC"/>
</dbReference>
<dbReference type="PANTHER" id="PTHR11712:SF336">
    <property type="entry name" value="3-OXOACYL-[ACYL-CARRIER-PROTEIN] SYNTHASE, MITOCHONDRIAL"/>
    <property type="match status" value="1"/>
</dbReference>
<dbReference type="KEGG" id="gai:IMCC3135_13420"/>
<dbReference type="InterPro" id="IPR014031">
    <property type="entry name" value="Ketoacyl_synth_C"/>
</dbReference>
<dbReference type="SUPFAM" id="SSF53901">
    <property type="entry name" value="Thiolase-like"/>
    <property type="match status" value="1"/>
</dbReference>
<proteinExistence type="inferred from homology"/>
<dbReference type="AlphaFoldDB" id="A0A2Z2NNG4"/>
<evidence type="ECO:0000256" key="4">
    <source>
        <dbReference type="RuleBase" id="RU003694"/>
    </source>
</evidence>
<dbReference type="InterPro" id="IPR014030">
    <property type="entry name" value="Ketoacyl_synth_N"/>
</dbReference>
<reference evidence="6 7" key="1">
    <citation type="submission" date="2016-12" db="EMBL/GenBank/DDBJ databases">
        <authorList>
            <person name="Song W.-J."/>
            <person name="Kurnit D.M."/>
        </authorList>
    </citation>
    <scope>NUCLEOTIDE SEQUENCE [LARGE SCALE GENOMIC DNA]</scope>
    <source>
        <strain evidence="6 7">IMCC3135</strain>
    </source>
</reference>
<evidence type="ECO:0000256" key="1">
    <source>
        <dbReference type="ARBA" id="ARBA00005194"/>
    </source>
</evidence>
<dbReference type="Pfam" id="PF00109">
    <property type="entry name" value="ketoacyl-synt"/>
    <property type="match status" value="1"/>
</dbReference>
<dbReference type="RefSeq" id="WP_088918053.1">
    <property type="nucleotide sequence ID" value="NZ_CP018632.1"/>
</dbReference>
<gene>
    <name evidence="6" type="primary">fabF_1</name>
    <name evidence="6" type="ORF">IMCC3135_13420</name>
</gene>
<dbReference type="GO" id="GO:0005829">
    <property type="term" value="C:cytosol"/>
    <property type="evidence" value="ECO:0007669"/>
    <property type="project" value="TreeGrafter"/>
</dbReference>
<evidence type="ECO:0000259" key="5">
    <source>
        <dbReference type="PROSITE" id="PS52004"/>
    </source>
</evidence>
<dbReference type="InterPro" id="IPR020841">
    <property type="entry name" value="PKS_Beta-ketoAc_synthase_dom"/>
</dbReference>
<dbReference type="Proteomes" id="UP000250079">
    <property type="component" value="Chromosome"/>
</dbReference>
<dbReference type="InterPro" id="IPR016039">
    <property type="entry name" value="Thiolase-like"/>
</dbReference>
<dbReference type="PANTHER" id="PTHR11712">
    <property type="entry name" value="POLYKETIDE SYNTHASE-RELATED"/>
    <property type="match status" value="1"/>
</dbReference>
<dbReference type="OrthoDB" id="8607208at2"/>
<comment type="similarity">
    <text evidence="2 4">Belongs to the thiolase-like superfamily. Beta-ketoacyl-ACP synthases family.</text>
</comment>
<dbReference type="Pfam" id="PF02801">
    <property type="entry name" value="Ketoacyl-synt_C"/>
    <property type="match status" value="1"/>
</dbReference>
<name>A0A2Z2NNG4_9GAMM</name>
<keyword evidence="7" id="KW-1185">Reference proteome</keyword>
<dbReference type="PROSITE" id="PS52004">
    <property type="entry name" value="KS3_2"/>
    <property type="match status" value="1"/>
</dbReference>
<dbReference type="EC" id="2.3.1.179" evidence="6"/>
<sequence>MITILGGDIICALGDKQQRLQHLENGTYETVEKQMDVFGEMRSYPYYQLAGRPVLPEYFDPIPIIIPLIQTLIDKHEIDADALGRCGLFLGCSANDLSISHSIWLNAKDSTSVEFDEKRVGNGVYATRLIEHFGLNELSLTYNTACTSSANAALDAATMLEANVIDYALVIGLETFASLSFEGFASMQLLADDQVSPFSKDRQGMVLGESLAALFMSRDDVCESSWKYRGGVNRSEIASVTGAKLDGSGIKEVIDLTLASCQLQAGQITSIKTHGTGSPMGDLAEIRGMQSVFEQQPDFFSFKPFIGHTLGSCGVSEMLLLIECVDQGFIPGTPNFENIDPDLRWAPMEKSKSCEAGNFLLNYFGFGGNNVSMVVEKVAL</sequence>
<evidence type="ECO:0000313" key="7">
    <source>
        <dbReference type="Proteomes" id="UP000250079"/>
    </source>
</evidence>
<protein>
    <submittedName>
        <fullName evidence="6">3-oxoacyl-[acyl-carrier-protein] synthase 2</fullName>
        <ecNumber evidence="6">2.3.1.179</ecNumber>
    </submittedName>
</protein>
<comment type="pathway">
    <text evidence="1">Lipid metabolism; fatty acid biosynthesis.</text>
</comment>
<keyword evidence="6" id="KW-0012">Acyltransferase</keyword>
<dbReference type="GO" id="GO:0006633">
    <property type="term" value="P:fatty acid biosynthetic process"/>
    <property type="evidence" value="ECO:0007669"/>
    <property type="project" value="TreeGrafter"/>
</dbReference>